<gene>
    <name evidence="1" type="ORF">MCHLO_00304</name>
</gene>
<evidence type="ECO:0000313" key="1">
    <source>
        <dbReference type="EMBL" id="GAT42592.1"/>
    </source>
</evidence>
<proteinExistence type="predicted"/>
<dbReference type="EMBL" id="DF838105">
    <property type="protein sequence ID" value="GAT42592.1"/>
    <property type="molecule type" value="Genomic_DNA"/>
</dbReference>
<reference evidence="1" key="1">
    <citation type="submission" date="2014-09" db="EMBL/GenBank/DDBJ databases">
        <title>Genome sequence of the luminous mushroom Mycena chlorophos for searching fungal bioluminescence genes.</title>
        <authorList>
            <person name="Tanaka Y."/>
            <person name="Kasuga D."/>
            <person name="Oba Y."/>
            <person name="Hase S."/>
            <person name="Sato K."/>
            <person name="Oba Y."/>
            <person name="Sakakibara Y."/>
        </authorList>
    </citation>
    <scope>NUCLEOTIDE SEQUENCE</scope>
</reference>
<dbReference type="Proteomes" id="UP000815677">
    <property type="component" value="Unassembled WGS sequence"/>
</dbReference>
<protein>
    <submittedName>
        <fullName evidence="1">Uncharacterized protein</fullName>
    </submittedName>
</protein>
<organism evidence="1 2">
    <name type="scientific">Mycena chlorophos</name>
    <name type="common">Agaric fungus</name>
    <name type="synonym">Agaricus chlorophos</name>
    <dbReference type="NCBI Taxonomy" id="658473"/>
    <lineage>
        <taxon>Eukaryota</taxon>
        <taxon>Fungi</taxon>
        <taxon>Dikarya</taxon>
        <taxon>Basidiomycota</taxon>
        <taxon>Agaricomycotina</taxon>
        <taxon>Agaricomycetes</taxon>
        <taxon>Agaricomycetidae</taxon>
        <taxon>Agaricales</taxon>
        <taxon>Marasmiineae</taxon>
        <taxon>Mycenaceae</taxon>
        <taxon>Mycena</taxon>
    </lineage>
</organism>
<name>A0ABQ0KWJ3_MYCCL</name>
<evidence type="ECO:0000313" key="2">
    <source>
        <dbReference type="Proteomes" id="UP000815677"/>
    </source>
</evidence>
<accession>A0ABQ0KWJ3</accession>
<sequence length="267" mass="29140">MATVRRRICSAQVLVQALTHRARLPCLEQQTSQYSGLRYPTIGRTTLASIACRNQPVEGPPTATPQFSRRWSLGTAIGSVDGAHRLSREATYWSNTIARPSYPSSFRAFELPYASVLRPPPCHCQRSSFLATICRPTPGRVWTLRFRRKEQTRVASSPEWCCELPSPSLEAESFLLGWRTDLGQRAAALGWPPDNAWAAPVTAFRLLRVLGFAAETPRAPPSRSTLASPSSGACSGSSASTSPTGFFALASATKLTFWARGRTGVRA</sequence>
<keyword evidence="2" id="KW-1185">Reference proteome</keyword>